<dbReference type="Pfam" id="PF17921">
    <property type="entry name" value="Integrase_H2C2"/>
    <property type="match status" value="1"/>
</dbReference>
<keyword evidence="3" id="KW-1185">Reference proteome</keyword>
<feature type="domain" description="Integrase zinc-binding" evidence="1">
    <location>
        <begin position="524"/>
        <end position="577"/>
    </location>
</feature>
<dbReference type="OrthoDB" id="6436171at2759"/>
<dbReference type="SUPFAM" id="SSF56672">
    <property type="entry name" value="DNA/RNA polymerases"/>
    <property type="match status" value="1"/>
</dbReference>
<name>A0A4Y2LXT1_ARAVE</name>
<dbReference type="InterPro" id="IPR008042">
    <property type="entry name" value="Retrotrans_Pao"/>
</dbReference>
<dbReference type="GO" id="GO:0071897">
    <property type="term" value="P:DNA biosynthetic process"/>
    <property type="evidence" value="ECO:0007669"/>
    <property type="project" value="UniProtKB-ARBA"/>
</dbReference>
<evidence type="ECO:0000259" key="1">
    <source>
        <dbReference type="Pfam" id="PF17921"/>
    </source>
</evidence>
<dbReference type="GO" id="GO:0003676">
    <property type="term" value="F:nucleic acid binding"/>
    <property type="evidence" value="ECO:0007669"/>
    <property type="project" value="InterPro"/>
</dbReference>
<protein>
    <recommendedName>
        <fullName evidence="1">Integrase zinc-binding domain-containing protein</fullName>
    </recommendedName>
</protein>
<dbReference type="PANTHER" id="PTHR47331">
    <property type="entry name" value="PHD-TYPE DOMAIN-CONTAINING PROTEIN"/>
    <property type="match status" value="1"/>
</dbReference>
<proteinExistence type="predicted"/>
<sequence>MYRQILIDPDQQDLQRIVWKTGPNAEVSAYLLKTVTYWMSNAPFRAIRTLQQLVEDEKSRFPLASEVLLHDTYMDDIVSGAPDLETARRLQSQLLDALKSCGMTLHKWSSNSLELLNSSLSTDVEHSFSIDTDLSVKTLGISWKPFQERFVFKVSISIKPSYTKREVLSVIARLYDPLSFLGPVLTRAKLLLQRLWQQRLDWDDVLPNPIADEWKEFVPTMKCIENVKITRFILTDTWLRIVLQGFADASEAAYGAVVYLQCFYQNNSAKLVQKIRSSLRLEIGDIVLHTDSTIALAWLKAPANHLKTFITNHVSKVQRLTENCCWTHVPSHLNPADLVSRGLSPRDLPELKLWWNGPSFLERGELSSGPGPPLMNESEYSCEFKTGVVPDMPMSSVCVSTNRDLSFLSDLLCMGNSYVKILRIFSYVSRFVNVKKFNVIVSGPLCASELDQAENRLIRMVQGEGFSVEIRNLQCQKGSLPNSKLKNLNPFLDGDGVLRVGGRLGNSDLPYVSKYPAILPNRYKLTNQIIAYFHLKNLHIGASSLLHCVRERFWPLNGRSLCRKIVYECIVCFKAKPVVMSQLMGNLPRDRVVPDYPFNCSGVDFCGPFMIRYRNQRQGVLHKIGKCAKLYSDNGKTFVGANEEIKGLLKLVKEPDEKLSGFLSAEGIEWKFIPPRAPSFGGLWEAAVSLPNTILIESWEGQI</sequence>
<dbReference type="InterPro" id="IPR041588">
    <property type="entry name" value="Integrase_H2C2"/>
</dbReference>
<gene>
    <name evidence="2" type="ORF">AVEN_103325_1</name>
</gene>
<dbReference type="Pfam" id="PF05380">
    <property type="entry name" value="Peptidase_A17"/>
    <property type="match status" value="1"/>
</dbReference>
<evidence type="ECO:0000313" key="2">
    <source>
        <dbReference type="EMBL" id="GBN18913.1"/>
    </source>
</evidence>
<accession>A0A4Y2LXT1</accession>
<evidence type="ECO:0000313" key="3">
    <source>
        <dbReference type="Proteomes" id="UP000499080"/>
    </source>
</evidence>
<dbReference type="Proteomes" id="UP000499080">
    <property type="component" value="Unassembled WGS sequence"/>
</dbReference>
<reference evidence="2 3" key="1">
    <citation type="journal article" date="2019" name="Sci. Rep.">
        <title>Orb-weaving spider Araneus ventricosus genome elucidates the spidroin gene catalogue.</title>
        <authorList>
            <person name="Kono N."/>
            <person name="Nakamura H."/>
            <person name="Ohtoshi R."/>
            <person name="Moran D.A.P."/>
            <person name="Shinohara A."/>
            <person name="Yoshida Y."/>
            <person name="Fujiwara M."/>
            <person name="Mori M."/>
            <person name="Tomita M."/>
            <person name="Arakawa K."/>
        </authorList>
    </citation>
    <scope>NUCLEOTIDE SEQUENCE [LARGE SCALE GENOMIC DNA]</scope>
</reference>
<dbReference type="InterPro" id="IPR043502">
    <property type="entry name" value="DNA/RNA_pol_sf"/>
</dbReference>
<dbReference type="Gene3D" id="3.30.420.10">
    <property type="entry name" value="Ribonuclease H-like superfamily/Ribonuclease H"/>
    <property type="match status" value="1"/>
</dbReference>
<dbReference type="AlphaFoldDB" id="A0A4Y2LXT1"/>
<dbReference type="PANTHER" id="PTHR47331:SF4">
    <property type="entry name" value="PEPTIDASE S1 DOMAIN-CONTAINING PROTEIN"/>
    <property type="match status" value="1"/>
</dbReference>
<dbReference type="EMBL" id="BGPR01006424">
    <property type="protein sequence ID" value="GBN18913.1"/>
    <property type="molecule type" value="Genomic_DNA"/>
</dbReference>
<comment type="caution">
    <text evidence="2">The sequence shown here is derived from an EMBL/GenBank/DDBJ whole genome shotgun (WGS) entry which is preliminary data.</text>
</comment>
<dbReference type="InterPro" id="IPR036397">
    <property type="entry name" value="RNaseH_sf"/>
</dbReference>
<organism evidence="2 3">
    <name type="scientific">Araneus ventricosus</name>
    <name type="common">Orbweaver spider</name>
    <name type="synonym">Epeira ventricosa</name>
    <dbReference type="NCBI Taxonomy" id="182803"/>
    <lineage>
        <taxon>Eukaryota</taxon>
        <taxon>Metazoa</taxon>
        <taxon>Ecdysozoa</taxon>
        <taxon>Arthropoda</taxon>
        <taxon>Chelicerata</taxon>
        <taxon>Arachnida</taxon>
        <taxon>Araneae</taxon>
        <taxon>Araneomorphae</taxon>
        <taxon>Entelegynae</taxon>
        <taxon>Araneoidea</taxon>
        <taxon>Araneidae</taxon>
        <taxon>Araneus</taxon>
    </lineage>
</organism>